<dbReference type="GO" id="GO:0008234">
    <property type="term" value="F:cysteine-type peptidase activity"/>
    <property type="evidence" value="ECO:0007669"/>
    <property type="project" value="UniProtKB-KW"/>
</dbReference>
<dbReference type="InterPro" id="IPR038765">
    <property type="entry name" value="Papain-like_cys_pep_sf"/>
</dbReference>
<feature type="domain" description="NlpC/P60" evidence="5">
    <location>
        <begin position="1"/>
        <end position="99"/>
    </location>
</feature>
<evidence type="ECO:0000259" key="5">
    <source>
        <dbReference type="PROSITE" id="PS51935"/>
    </source>
</evidence>
<proteinExistence type="inferred from homology"/>
<comment type="similarity">
    <text evidence="1">Belongs to the peptidase C40 family.</text>
</comment>
<gene>
    <name evidence="6" type="ORF">AN957_12430</name>
</gene>
<dbReference type="SUPFAM" id="SSF54001">
    <property type="entry name" value="Cysteine proteinases"/>
    <property type="match status" value="1"/>
</dbReference>
<keyword evidence="7" id="KW-1185">Reference proteome</keyword>
<organism evidence="6 7">
    <name type="scientific">Cytobacillus solani</name>
    <dbReference type="NCBI Taxonomy" id="1637975"/>
    <lineage>
        <taxon>Bacteria</taxon>
        <taxon>Bacillati</taxon>
        <taxon>Bacillota</taxon>
        <taxon>Bacilli</taxon>
        <taxon>Bacillales</taxon>
        <taxon>Bacillaceae</taxon>
        <taxon>Cytobacillus</taxon>
    </lineage>
</organism>
<reference evidence="6 7" key="1">
    <citation type="submission" date="2015-09" db="EMBL/GenBank/DDBJ databases">
        <title>Genome sequencing project for genomic taxonomy and phylogenomics of Bacillus-like bacteria.</title>
        <authorList>
            <person name="Liu B."/>
            <person name="Wang J."/>
            <person name="Zhu Y."/>
            <person name="Liu G."/>
            <person name="Chen Q."/>
            <person name="Chen Z."/>
            <person name="Lan J."/>
            <person name="Che J."/>
            <person name="Ge C."/>
            <person name="Shi H."/>
            <person name="Pan Z."/>
            <person name="Liu X."/>
        </authorList>
    </citation>
    <scope>NUCLEOTIDE SEQUENCE [LARGE SCALE GENOMIC DNA]</scope>
    <source>
        <strain evidence="6 7">FJAT-18043</strain>
    </source>
</reference>
<dbReference type="Gene3D" id="3.90.1720.10">
    <property type="entry name" value="endopeptidase domain like (from Nostoc punctiforme)"/>
    <property type="match status" value="1"/>
</dbReference>
<dbReference type="EMBL" id="LJIX01000006">
    <property type="protein sequence ID" value="KQL19295.1"/>
    <property type="molecule type" value="Genomic_DNA"/>
</dbReference>
<comment type="caution">
    <text evidence="6">The sequence shown here is derived from an EMBL/GenBank/DDBJ whole genome shotgun (WGS) entry which is preliminary data.</text>
</comment>
<evidence type="ECO:0000256" key="3">
    <source>
        <dbReference type="ARBA" id="ARBA00022801"/>
    </source>
</evidence>
<dbReference type="Proteomes" id="UP000050996">
    <property type="component" value="Unassembled WGS sequence"/>
</dbReference>
<accession>A0A0Q3VH36</accession>
<keyword evidence="2" id="KW-0645">Protease</keyword>
<dbReference type="GO" id="GO:0006508">
    <property type="term" value="P:proteolysis"/>
    <property type="evidence" value="ECO:0007669"/>
    <property type="project" value="UniProtKB-KW"/>
</dbReference>
<evidence type="ECO:0000256" key="4">
    <source>
        <dbReference type="ARBA" id="ARBA00022807"/>
    </source>
</evidence>
<sequence>MGGSTPAAFGGSGYLNYVFNNVGISIPRTISSIWNATKPVSTPQVGDIVFFNTSSGPSHAGIYLGNNQFIHSGSSTGVTISDMNVSSWTTRYIGARTAL</sequence>
<dbReference type="Pfam" id="PF00877">
    <property type="entry name" value="NLPC_P60"/>
    <property type="match status" value="1"/>
</dbReference>
<keyword evidence="3" id="KW-0378">Hydrolase</keyword>
<keyword evidence="4" id="KW-0788">Thiol protease</keyword>
<dbReference type="AlphaFoldDB" id="A0A0Q3VH36"/>
<dbReference type="STRING" id="1637975.AN957_12430"/>
<evidence type="ECO:0000256" key="1">
    <source>
        <dbReference type="ARBA" id="ARBA00007074"/>
    </source>
</evidence>
<evidence type="ECO:0000313" key="6">
    <source>
        <dbReference type="EMBL" id="KQL19295.1"/>
    </source>
</evidence>
<dbReference type="PATRIC" id="fig|1637975.4.peg.2314"/>
<dbReference type="InterPro" id="IPR051202">
    <property type="entry name" value="Peptidase_C40"/>
</dbReference>
<evidence type="ECO:0000313" key="7">
    <source>
        <dbReference type="Proteomes" id="UP000050996"/>
    </source>
</evidence>
<evidence type="ECO:0000256" key="2">
    <source>
        <dbReference type="ARBA" id="ARBA00022670"/>
    </source>
</evidence>
<dbReference type="InterPro" id="IPR000064">
    <property type="entry name" value="NLP_P60_dom"/>
</dbReference>
<protein>
    <recommendedName>
        <fullName evidence="5">NlpC/P60 domain-containing protein</fullName>
    </recommendedName>
</protein>
<dbReference type="PROSITE" id="PS51935">
    <property type="entry name" value="NLPC_P60"/>
    <property type="match status" value="1"/>
</dbReference>
<dbReference type="PANTHER" id="PTHR47053:SF1">
    <property type="entry name" value="MUREIN DD-ENDOPEPTIDASE MEPH-RELATED"/>
    <property type="match status" value="1"/>
</dbReference>
<name>A0A0Q3VH36_9BACI</name>
<dbReference type="PANTHER" id="PTHR47053">
    <property type="entry name" value="MUREIN DD-ENDOPEPTIDASE MEPH-RELATED"/>
    <property type="match status" value="1"/>
</dbReference>
<dbReference type="RefSeq" id="WP_056684411.1">
    <property type="nucleotide sequence ID" value="NZ_LJIX01000006.1"/>
</dbReference>